<name>A0A8H7KL48_AGABI</name>
<comment type="catalytic activity">
    <reaction evidence="7">
        <text>N-methylethanolamine phosphate + S-adenosyl-L-methionine = N,N-dimethylethanolamine phosphate + S-adenosyl-L-homocysteine + H(+)</text>
        <dbReference type="Rhea" id="RHEA:25321"/>
        <dbReference type="ChEBI" id="CHEBI:15378"/>
        <dbReference type="ChEBI" id="CHEBI:57781"/>
        <dbReference type="ChEBI" id="CHEBI:57856"/>
        <dbReference type="ChEBI" id="CHEBI:58641"/>
        <dbReference type="ChEBI" id="CHEBI:59789"/>
        <dbReference type="EC" id="2.1.1.103"/>
    </reaction>
    <physiologicalReaction direction="left-to-right" evidence="7">
        <dbReference type="Rhea" id="RHEA:25322"/>
    </physiologicalReaction>
</comment>
<dbReference type="Pfam" id="PF13489">
    <property type="entry name" value="Methyltransf_23"/>
    <property type="match status" value="1"/>
</dbReference>
<reference evidence="9 10" key="1">
    <citation type="journal article" name="Sci. Rep.">
        <title>Telomere-to-telomere assembled and centromere annotated genomes of the two main subspecies of the button mushroom Agaricus bisporus reveal especially polymorphic chromosome ends.</title>
        <authorList>
            <person name="Sonnenberg A.S.M."/>
            <person name="Sedaghat-Telgerd N."/>
            <person name="Lavrijssen B."/>
            <person name="Ohm R.A."/>
            <person name="Hendrickx P.M."/>
            <person name="Scholtmeijer K."/>
            <person name="Baars J.J.P."/>
            <person name="van Peer A."/>
        </authorList>
    </citation>
    <scope>NUCLEOTIDE SEQUENCE [LARGE SCALE GENOMIC DNA]</scope>
    <source>
        <strain evidence="9 10">H119_p4</strain>
    </source>
</reference>
<dbReference type="PANTHER" id="PTHR44307">
    <property type="entry name" value="PHOSPHOETHANOLAMINE METHYLTRANSFERASE"/>
    <property type="match status" value="1"/>
</dbReference>
<proteinExistence type="predicted"/>
<evidence type="ECO:0000256" key="8">
    <source>
        <dbReference type="SAM" id="SignalP"/>
    </source>
</evidence>
<dbReference type="EMBL" id="JABXXO010000001">
    <property type="protein sequence ID" value="KAF7784362.1"/>
    <property type="molecule type" value="Genomic_DNA"/>
</dbReference>
<evidence type="ECO:0000256" key="1">
    <source>
        <dbReference type="ARBA" id="ARBA00004969"/>
    </source>
</evidence>
<evidence type="ECO:0000256" key="5">
    <source>
        <dbReference type="ARBA" id="ARBA00035674"/>
    </source>
</evidence>
<gene>
    <name evidence="9" type="ORF">Agabi119p4_527</name>
</gene>
<sequence>MFDTLSLFLFLSITLCSLFFLRSSVGVPYGLYHLTLNKELGDSDSSPKTEWMNQGYWKATTSFPEACRALALKLLKAAKYKVGDSVLDVGHGTGESLIMFLTDRDIPRPSKLVGITNAPSQYQRSKERVSRVRSSNDEAAKVSVDLYCGDAICRDAAPPTHPLHVQNTARFDVVFALDCAYHFATRKEFLAQAYQKLAPGGRIVLGDICFAKEFPSRVIAFIATKIMPKENIVSPQEYIQLLEKLEYTEVELEDITSDSFVGLCKFLSTRGALWYIYSCFLSWFQDAGGARFVVVTARKP</sequence>
<dbReference type="EC" id="2.1.1.103" evidence="5"/>
<dbReference type="GO" id="GO:0000234">
    <property type="term" value="F:phosphoethanolamine N-methyltransferase activity"/>
    <property type="evidence" value="ECO:0007669"/>
    <property type="project" value="UniProtKB-EC"/>
</dbReference>
<dbReference type="Gene3D" id="3.40.50.150">
    <property type="entry name" value="Vaccinia Virus protein VP39"/>
    <property type="match status" value="1"/>
</dbReference>
<feature type="chain" id="PRO_5034857108" description="phosphoethanolamine N-methyltransferase" evidence="8">
    <location>
        <begin position="27"/>
        <end position="300"/>
    </location>
</feature>
<dbReference type="GO" id="GO:0032259">
    <property type="term" value="P:methylation"/>
    <property type="evidence" value="ECO:0007669"/>
    <property type="project" value="UniProtKB-KW"/>
</dbReference>
<comment type="pathway">
    <text evidence="2">Lipid metabolism.</text>
</comment>
<evidence type="ECO:0000256" key="4">
    <source>
        <dbReference type="ARBA" id="ARBA00022679"/>
    </source>
</evidence>
<organism evidence="9 10">
    <name type="scientific">Agaricus bisporus var. burnettii</name>
    <dbReference type="NCBI Taxonomy" id="192524"/>
    <lineage>
        <taxon>Eukaryota</taxon>
        <taxon>Fungi</taxon>
        <taxon>Dikarya</taxon>
        <taxon>Basidiomycota</taxon>
        <taxon>Agaricomycotina</taxon>
        <taxon>Agaricomycetes</taxon>
        <taxon>Agaricomycetidae</taxon>
        <taxon>Agaricales</taxon>
        <taxon>Agaricineae</taxon>
        <taxon>Agaricaceae</taxon>
        <taxon>Agaricus</taxon>
    </lineage>
</organism>
<comment type="catalytic activity">
    <reaction evidence="6">
        <text>N,N-dimethylethanolamine phosphate + S-adenosyl-L-methionine = phosphocholine + S-adenosyl-L-homocysteine + H(+)</text>
        <dbReference type="Rhea" id="RHEA:25325"/>
        <dbReference type="ChEBI" id="CHEBI:15378"/>
        <dbReference type="ChEBI" id="CHEBI:57856"/>
        <dbReference type="ChEBI" id="CHEBI:58641"/>
        <dbReference type="ChEBI" id="CHEBI:59789"/>
        <dbReference type="ChEBI" id="CHEBI:295975"/>
        <dbReference type="EC" id="2.1.1.103"/>
    </reaction>
    <physiologicalReaction direction="left-to-right" evidence="6">
        <dbReference type="Rhea" id="RHEA:25326"/>
    </physiologicalReaction>
</comment>
<dbReference type="SUPFAM" id="SSF53335">
    <property type="entry name" value="S-adenosyl-L-methionine-dependent methyltransferases"/>
    <property type="match status" value="1"/>
</dbReference>
<dbReference type="Proteomes" id="UP000629468">
    <property type="component" value="Unassembled WGS sequence"/>
</dbReference>
<evidence type="ECO:0000256" key="3">
    <source>
        <dbReference type="ARBA" id="ARBA00022603"/>
    </source>
</evidence>
<evidence type="ECO:0000256" key="2">
    <source>
        <dbReference type="ARBA" id="ARBA00005189"/>
    </source>
</evidence>
<accession>A0A8H7KL48</accession>
<keyword evidence="3" id="KW-0489">Methyltransferase</keyword>
<protein>
    <recommendedName>
        <fullName evidence="5">phosphoethanolamine N-methyltransferase</fullName>
        <ecNumber evidence="5">2.1.1.103</ecNumber>
    </recommendedName>
</protein>
<evidence type="ECO:0000256" key="7">
    <source>
        <dbReference type="ARBA" id="ARBA00047841"/>
    </source>
</evidence>
<comment type="caution">
    <text evidence="9">The sequence shown here is derived from an EMBL/GenBank/DDBJ whole genome shotgun (WGS) entry which is preliminary data.</text>
</comment>
<dbReference type="CDD" id="cd02440">
    <property type="entry name" value="AdoMet_MTases"/>
    <property type="match status" value="1"/>
</dbReference>
<evidence type="ECO:0000313" key="9">
    <source>
        <dbReference type="EMBL" id="KAF7784362.1"/>
    </source>
</evidence>
<keyword evidence="8" id="KW-0732">Signal</keyword>
<dbReference type="AlphaFoldDB" id="A0A8H7KL48"/>
<evidence type="ECO:0000313" key="10">
    <source>
        <dbReference type="Proteomes" id="UP000629468"/>
    </source>
</evidence>
<comment type="pathway">
    <text evidence="1">Phospholipid metabolism; phosphatidylcholine biosynthesis.</text>
</comment>
<keyword evidence="4" id="KW-0808">Transferase</keyword>
<dbReference type="InterPro" id="IPR029063">
    <property type="entry name" value="SAM-dependent_MTases_sf"/>
</dbReference>
<feature type="signal peptide" evidence="8">
    <location>
        <begin position="1"/>
        <end position="26"/>
    </location>
</feature>
<evidence type="ECO:0000256" key="6">
    <source>
        <dbReference type="ARBA" id="ARBA00047619"/>
    </source>
</evidence>
<dbReference type="PANTHER" id="PTHR44307:SF2">
    <property type="entry name" value="PHOSPHOETHANOLAMINE METHYLTRANSFERASE ISOFORM X1"/>
    <property type="match status" value="1"/>
</dbReference>